<evidence type="ECO:0000313" key="1">
    <source>
        <dbReference type="EMBL" id="MQL79606.1"/>
    </source>
</evidence>
<name>A0A843UBU5_COLES</name>
<comment type="caution">
    <text evidence="1">The sequence shown here is derived from an EMBL/GenBank/DDBJ whole genome shotgun (WGS) entry which is preliminary data.</text>
</comment>
<dbReference type="AlphaFoldDB" id="A0A843UBU5"/>
<keyword evidence="2" id="KW-1185">Reference proteome</keyword>
<dbReference type="Proteomes" id="UP000652761">
    <property type="component" value="Unassembled WGS sequence"/>
</dbReference>
<sequence>MTGPLPSVDCRGDGTFVVCSPLEELECRNSMLLQLQRFFCSRALHSSNKSLESSLSGVLLVVPGVVPEVVTELGLTTPKLRVTGGGVTVLVADSVIFLSTSAKNCSSISSVDIPLPLTKLCFNHGVPGEATA</sequence>
<dbReference type="EMBL" id="NMUH01000466">
    <property type="protein sequence ID" value="MQL79606.1"/>
    <property type="molecule type" value="Genomic_DNA"/>
</dbReference>
<accession>A0A843UBU5</accession>
<organism evidence="1 2">
    <name type="scientific">Colocasia esculenta</name>
    <name type="common">Wild taro</name>
    <name type="synonym">Arum esculentum</name>
    <dbReference type="NCBI Taxonomy" id="4460"/>
    <lineage>
        <taxon>Eukaryota</taxon>
        <taxon>Viridiplantae</taxon>
        <taxon>Streptophyta</taxon>
        <taxon>Embryophyta</taxon>
        <taxon>Tracheophyta</taxon>
        <taxon>Spermatophyta</taxon>
        <taxon>Magnoliopsida</taxon>
        <taxon>Liliopsida</taxon>
        <taxon>Araceae</taxon>
        <taxon>Aroideae</taxon>
        <taxon>Colocasieae</taxon>
        <taxon>Colocasia</taxon>
    </lineage>
</organism>
<evidence type="ECO:0000313" key="2">
    <source>
        <dbReference type="Proteomes" id="UP000652761"/>
    </source>
</evidence>
<proteinExistence type="predicted"/>
<protein>
    <submittedName>
        <fullName evidence="1">Uncharacterized protein</fullName>
    </submittedName>
</protein>
<reference evidence="1" key="1">
    <citation type="submission" date="2017-07" db="EMBL/GenBank/DDBJ databases">
        <title>Taro Niue Genome Assembly and Annotation.</title>
        <authorList>
            <person name="Atibalentja N."/>
            <person name="Keating K."/>
            <person name="Fields C.J."/>
        </authorList>
    </citation>
    <scope>NUCLEOTIDE SEQUENCE</scope>
    <source>
        <strain evidence="1">Niue_2</strain>
        <tissue evidence="1">Leaf</tissue>
    </source>
</reference>
<gene>
    <name evidence="1" type="ORF">Taro_012059</name>
</gene>